<dbReference type="AlphaFoldDB" id="R7QFJ6"/>
<dbReference type="EMBL" id="HG001766">
    <property type="protein sequence ID" value="CDF36195.1"/>
    <property type="molecule type" value="Genomic_DNA"/>
</dbReference>
<gene>
    <name evidence="1" type="ORF">CHC_T00004590001</name>
</gene>
<protein>
    <submittedName>
        <fullName evidence="1">Uncharacterized protein</fullName>
    </submittedName>
</protein>
<proteinExistence type="predicted"/>
<evidence type="ECO:0000313" key="2">
    <source>
        <dbReference type="Proteomes" id="UP000012073"/>
    </source>
</evidence>
<dbReference type="Gramene" id="CDF36195">
    <property type="protein sequence ID" value="CDF36195"/>
    <property type="gene ID" value="CHC_T00004590001"/>
</dbReference>
<name>R7QFJ6_CHOCR</name>
<keyword evidence="2" id="KW-1185">Reference proteome</keyword>
<reference evidence="2" key="1">
    <citation type="journal article" date="2013" name="Proc. Natl. Acad. Sci. U.S.A.">
        <title>Genome structure and metabolic features in the red seaweed Chondrus crispus shed light on evolution of the Archaeplastida.</title>
        <authorList>
            <person name="Collen J."/>
            <person name="Porcel B."/>
            <person name="Carre W."/>
            <person name="Ball S.G."/>
            <person name="Chaparro C."/>
            <person name="Tonon T."/>
            <person name="Barbeyron T."/>
            <person name="Michel G."/>
            <person name="Noel B."/>
            <person name="Valentin K."/>
            <person name="Elias M."/>
            <person name="Artiguenave F."/>
            <person name="Arun A."/>
            <person name="Aury J.M."/>
            <person name="Barbosa-Neto J.F."/>
            <person name="Bothwell J.H."/>
            <person name="Bouget F.Y."/>
            <person name="Brillet L."/>
            <person name="Cabello-Hurtado F."/>
            <person name="Capella-Gutierrez S."/>
            <person name="Charrier B."/>
            <person name="Cladiere L."/>
            <person name="Cock J.M."/>
            <person name="Coelho S.M."/>
            <person name="Colleoni C."/>
            <person name="Czjzek M."/>
            <person name="Da Silva C."/>
            <person name="Delage L."/>
            <person name="Denoeud F."/>
            <person name="Deschamps P."/>
            <person name="Dittami S.M."/>
            <person name="Gabaldon T."/>
            <person name="Gachon C.M."/>
            <person name="Groisillier A."/>
            <person name="Herve C."/>
            <person name="Jabbari K."/>
            <person name="Katinka M."/>
            <person name="Kloareg B."/>
            <person name="Kowalczyk N."/>
            <person name="Labadie K."/>
            <person name="Leblanc C."/>
            <person name="Lopez P.J."/>
            <person name="McLachlan D.H."/>
            <person name="Meslet-Cladiere L."/>
            <person name="Moustafa A."/>
            <person name="Nehr Z."/>
            <person name="Nyvall Collen P."/>
            <person name="Panaud O."/>
            <person name="Partensky F."/>
            <person name="Poulain J."/>
            <person name="Rensing S.A."/>
            <person name="Rousvoal S."/>
            <person name="Samson G."/>
            <person name="Symeonidi A."/>
            <person name="Weissenbach J."/>
            <person name="Zambounis A."/>
            <person name="Wincker P."/>
            <person name="Boyen C."/>
        </authorList>
    </citation>
    <scope>NUCLEOTIDE SEQUENCE [LARGE SCALE GENOMIC DNA]</scope>
    <source>
        <strain evidence="2">cv. Stackhouse</strain>
    </source>
</reference>
<accession>R7QFJ6</accession>
<organism evidence="1 2">
    <name type="scientific">Chondrus crispus</name>
    <name type="common">Carrageen Irish moss</name>
    <name type="synonym">Polymorpha crispa</name>
    <dbReference type="NCBI Taxonomy" id="2769"/>
    <lineage>
        <taxon>Eukaryota</taxon>
        <taxon>Rhodophyta</taxon>
        <taxon>Florideophyceae</taxon>
        <taxon>Rhodymeniophycidae</taxon>
        <taxon>Gigartinales</taxon>
        <taxon>Gigartinaceae</taxon>
        <taxon>Chondrus</taxon>
    </lineage>
</organism>
<evidence type="ECO:0000313" key="1">
    <source>
        <dbReference type="EMBL" id="CDF36195.1"/>
    </source>
</evidence>
<dbReference type="GeneID" id="17323731"/>
<dbReference type="KEGG" id="ccp:CHC_T00004590001"/>
<sequence length="45" mass="5351">MDVRKQVRWKVTGPRLFHLFAFKREQFAILSLEFLAQLHAVVPRA</sequence>
<dbReference type="RefSeq" id="XP_005716014.1">
    <property type="nucleotide sequence ID" value="XM_005715957.1"/>
</dbReference>
<dbReference type="Proteomes" id="UP000012073">
    <property type="component" value="Unassembled WGS sequence"/>
</dbReference>